<name>A0AAD4ER75_9PEZI</name>
<dbReference type="CDD" id="cd05120">
    <property type="entry name" value="APH_ChoK_like"/>
    <property type="match status" value="1"/>
</dbReference>
<protein>
    <recommendedName>
        <fullName evidence="1">Aminoglycoside phosphotransferase domain-containing protein</fullName>
    </recommendedName>
</protein>
<dbReference type="Proteomes" id="UP001197093">
    <property type="component" value="Unassembled WGS sequence"/>
</dbReference>
<evidence type="ECO:0000313" key="3">
    <source>
        <dbReference type="Proteomes" id="UP001197093"/>
    </source>
</evidence>
<dbReference type="InterPro" id="IPR002575">
    <property type="entry name" value="Aminoglycoside_PTrfase"/>
</dbReference>
<dbReference type="PANTHER" id="PTHR21310">
    <property type="entry name" value="AMINOGLYCOSIDE PHOSPHOTRANSFERASE-RELATED-RELATED"/>
    <property type="match status" value="1"/>
</dbReference>
<dbReference type="Pfam" id="PF01636">
    <property type="entry name" value="APH"/>
    <property type="match status" value="1"/>
</dbReference>
<organism evidence="2 3">
    <name type="scientific">Staphylotrichum longicolle</name>
    <dbReference type="NCBI Taxonomy" id="669026"/>
    <lineage>
        <taxon>Eukaryota</taxon>
        <taxon>Fungi</taxon>
        <taxon>Dikarya</taxon>
        <taxon>Ascomycota</taxon>
        <taxon>Pezizomycotina</taxon>
        <taxon>Sordariomycetes</taxon>
        <taxon>Sordariomycetidae</taxon>
        <taxon>Sordariales</taxon>
        <taxon>Chaetomiaceae</taxon>
        <taxon>Staphylotrichum</taxon>
    </lineage>
</organism>
<dbReference type="Gene3D" id="3.90.1200.10">
    <property type="match status" value="1"/>
</dbReference>
<dbReference type="SUPFAM" id="SSF56112">
    <property type="entry name" value="Protein kinase-like (PK-like)"/>
    <property type="match status" value="1"/>
</dbReference>
<proteinExistence type="predicted"/>
<evidence type="ECO:0000259" key="1">
    <source>
        <dbReference type="Pfam" id="PF01636"/>
    </source>
</evidence>
<feature type="domain" description="Aminoglycoside phosphotransferase" evidence="1">
    <location>
        <begin position="82"/>
        <end position="251"/>
    </location>
</feature>
<gene>
    <name evidence="2" type="ORF">NEMBOFW57_008317</name>
</gene>
<keyword evidence="3" id="KW-1185">Reference proteome</keyword>
<dbReference type="InterPro" id="IPR011009">
    <property type="entry name" value="Kinase-like_dom_sf"/>
</dbReference>
<dbReference type="PANTHER" id="PTHR21310:SF58">
    <property type="entry name" value="AMINOGLYCOSIDE PHOSPHOTRANSFERASE DOMAIN-CONTAINING PROTEIN"/>
    <property type="match status" value="1"/>
</dbReference>
<comment type="caution">
    <text evidence="2">The sequence shown here is derived from an EMBL/GenBank/DDBJ whole genome shotgun (WGS) entry which is preliminary data.</text>
</comment>
<dbReference type="EMBL" id="JAHCVI010000004">
    <property type="protein sequence ID" value="KAG7286019.1"/>
    <property type="molecule type" value="Genomic_DNA"/>
</dbReference>
<accession>A0AAD4ER75</accession>
<evidence type="ECO:0000313" key="2">
    <source>
        <dbReference type="EMBL" id="KAG7286019.1"/>
    </source>
</evidence>
<dbReference type="InterPro" id="IPR051678">
    <property type="entry name" value="AGP_Transferase"/>
</dbReference>
<reference evidence="2" key="1">
    <citation type="submission" date="2023-02" db="EMBL/GenBank/DDBJ databases">
        <authorList>
            <person name="Palmer J.M."/>
        </authorList>
    </citation>
    <scope>NUCLEOTIDE SEQUENCE</scope>
    <source>
        <strain evidence="2">FW57</strain>
    </source>
</reference>
<sequence length="303" mass="33986">MSIPKVHVNDSIQAINDNSWVIGGKLLLSRQSAPSPDQPSWCDSNGGFFVLSEAPSPLPPSQPHPEDSAAIPLVYSAGDQSAVWRVGEAFLKVRDRRYPKVTHERVTLEYLHKKKPLSFEIPDVIYHGEWIGRYYLVLSRVPGQTLTTAWPSMGEELRQYYVNRVAQACAEMAEWKGSAVCGVDGRELMEFYLANSDTMDPEELGKNCVKMGMDVSTLVFHHCDLGPGNVIVDPETRGMGIIDWEIAGYVPREWVRTKFHLSSGMDFPDVEDADAKVDWRRSVGRRLATMGFKEVISGWLATR</sequence>
<dbReference type="AlphaFoldDB" id="A0AAD4ER75"/>